<evidence type="ECO:0000313" key="2">
    <source>
        <dbReference type="Proteomes" id="UP001314263"/>
    </source>
</evidence>
<dbReference type="Gene3D" id="3.30.70.100">
    <property type="match status" value="1"/>
</dbReference>
<reference evidence="1 2" key="1">
    <citation type="submission" date="2023-10" db="EMBL/GenBank/DDBJ databases">
        <authorList>
            <person name="Maclean D."/>
            <person name="Macfadyen A."/>
        </authorList>
    </citation>
    <scope>NUCLEOTIDE SEQUENCE [LARGE SCALE GENOMIC DNA]</scope>
</reference>
<comment type="caution">
    <text evidence="1">The sequence shown here is derived from an EMBL/GenBank/DDBJ whole genome shotgun (WGS) entry which is preliminary data.</text>
</comment>
<proteinExistence type="predicted"/>
<dbReference type="Proteomes" id="UP001314263">
    <property type="component" value="Unassembled WGS sequence"/>
</dbReference>
<accession>A0AAV1IEA7</accession>
<protein>
    <submittedName>
        <fullName evidence="1">Uncharacterized protein</fullName>
    </submittedName>
</protein>
<name>A0AAV1IEA7_9CHLO</name>
<dbReference type="AlphaFoldDB" id="A0AAV1IEA7"/>
<sequence>MGAKTYFIMLQGSKKTLLSLIVDILPEARVLWAGTGDWMVDAPWFIPPTSPTMWDLALVLETAHDTLHVSNMLQAYATQVTPTQWKPTKEDDKKAENMDPANEPRGVQEVMKHNWHKVFNVYGLLRYTLRVVRIMTWLLLCIVRRNLFQPFYMINLLKFRDGPGEDTYNEYRDAAGKMLMAKGGYMAFIGNMKAAGPKSWDEVMVVAYKSRWQFFRMALLTPTYWPLAWLRDEALSDGMLYATSPCLEDPI</sequence>
<keyword evidence="2" id="KW-1185">Reference proteome</keyword>
<organism evidence="1 2">
    <name type="scientific">Coccomyxa viridis</name>
    <dbReference type="NCBI Taxonomy" id="1274662"/>
    <lineage>
        <taxon>Eukaryota</taxon>
        <taxon>Viridiplantae</taxon>
        <taxon>Chlorophyta</taxon>
        <taxon>core chlorophytes</taxon>
        <taxon>Trebouxiophyceae</taxon>
        <taxon>Trebouxiophyceae incertae sedis</taxon>
        <taxon>Coccomyxaceae</taxon>
        <taxon>Coccomyxa</taxon>
    </lineage>
</organism>
<gene>
    <name evidence="1" type="ORF">CVIRNUC_007543</name>
</gene>
<evidence type="ECO:0000313" key="1">
    <source>
        <dbReference type="EMBL" id="CAK0784339.1"/>
    </source>
</evidence>
<dbReference type="EMBL" id="CAUYUE010000010">
    <property type="protein sequence ID" value="CAK0784339.1"/>
    <property type="molecule type" value="Genomic_DNA"/>
</dbReference>